<evidence type="ECO:0000313" key="2">
    <source>
        <dbReference type="EMBL" id="KRM97053.1"/>
    </source>
</evidence>
<accession>A0A0R2CYX1</accession>
<comment type="caution">
    <text evidence="2">The sequence shown here is derived from an EMBL/GenBank/DDBJ whole genome shotgun (WGS) entry which is preliminary data.</text>
</comment>
<dbReference type="Gene3D" id="2.60.300.12">
    <property type="entry name" value="HesB-like domain"/>
    <property type="match status" value="1"/>
</dbReference>
<organism evidence="2 3">
    <name type="scientific">Liquorilactobacillus aquaticus DSM 21051</name>
    <dbReference type="NCBI Taxonomy" id="1423725"/>
    <lineage>
        <taxon>Bacteria</taxon>
        <taxon>Bacillati</taxon>
        <taxon>Bacillota</taxon>
        <taxon>Bacilli</taxon>
        <taxon>Lactobacillales</taxon>
        <taxon>Lactobacillaceae</taxon>
        <taxon>Liquorilactobacillus</taxon>
    </lineage>
</organism>
<feature type="domain" description="Core" evidence="1">
    <location>
        <begin position="1"/>
        <end position="115"/>
    </location>
</feature>
<reference evidence="2 3" key="1">
    <citation type="journal article" date="2015" name="Genome Announc.">
        <title>Expanding the biotechnology potential of lactobacilli through comparative genomics of 213 strains and associated genera.</title>
        <authorList>
            <person name="Sun Z."/>
            <person name="Harris H.M."/>
            <person name="McCann A."/>
            <person name="Guo C."/>
            <person name="Argimon S."/>
            <person name="Zhang W."/>
            <person name="Yang X."/>
            <person name="Jeffery I.B."/>
            <person name="Cooney J.C."/>
            <person name="Kagawa T.F."/>
            <person name="Liu W."/>
            <person name="Song Y."/>
            <person name="Salvetti E."/>
            <person name="Wrobel A."/>
            <person name="Rasinkangas P."/>
            <person name="Parkhill J."/>
            <person name="Rea M.C."/>
            <person name="O'Sullivan O."/>
            <person name="Ritari J."/>
            <person name="Douillard F.P."/>
            <person name="Paul Ross R."/>
            <person name="Yang R."/>
            <person name="Briner A.E."/>
            <person name="Felis G.E."/>
            <person name="de Vos W.M."/>
            <person name="Barrangou R."/>
            <person name="Klaenhammer T.R."/>
            <person name="Caufield P.W."/>
            <person name="Cui Y."/>
            <person name="Zhang H."/>
            <person name="O'Toole P.W."/>
        </authorList>
    </citation>
    <scope>NUCLEOTIDE SEQUENCE [LARGE SCALE GENOMIC DNA]</scope>
    <source>
        <strain evidence="2 3">DSM 21051</strain>
    </source>
</reference>
<protein>
    <recommendedName>
        <fullName evidence="1">Core domain-containing protein</fullName>
    </recommendedName>
</protein>
<keyword evidence="3" id="KW-1185">Reference proteome</keyword>
<dbReference type="Proteomes" id="UP000051015">
    <property type="component" value="Unassembled WGS sequence"/>
</dbReference>
<dbReference type="STRING" id="1423725.FC19_GL000158"/>
<dbReference type="InterPro" id="IPR035903">
    <property type="entry name" value="HesB-like_dom_sf"/>
</dbReference>
<dbReference type="EMBL" id="AYZD01000009">
    <property type="protein sequence ID" value="KRM97053.1"/>
    <property type="molecule type" value="Genomic_DNA"/>
</dbReference>
<evidence type="ECO:0000313" key="3">
    <source>
        <dbReference type="Proteomes" id="UP000051015"/>
    </source>
</evidence>
<dbReference type="AlphaFoldDB" id="A0A0R2CYX1"/>
<dbReference type="PATRIC" id="fig|1423725.3.peg.162"/>
<dbReference type="SUPFAM" id="SSF89360">
    <property type="entry name" value="HesB-like domain"/>
    <property type="match status" value="1"/>
</dbReference>
<dbReference type="RefSeq" id="WP_057875241.1">
    <property type="nucleotide sequence ID" value="NZ_AYZD01000009.1"/>
</dbReference>
<evidence type="ECO:0000259" key="1">
    <source>
        <dbReference type="Pfam" id="PF01521"/>
    </source>
</evidence>
<dbReference type="InterPro" id="IPR000361">
    <property type="entry name" value="ATAP_core_dom"/>
</dbReference>
<dbReference type="Pfam" id="PF01521">
    <property type="entry name" value="Fe-S_biosyn"/>
    <property type="match status" value="1"/>
</dbReference>
<sequence>MFLNILPAAQKILRRYTNNKKLHVLLSFDDGVGMYSNLQATCGLETNFDIIIVNNMADLTDYNAEINTSLGHFLLKSYSLEFLDDEIYLYTDRFNLLVLSGKYTGVIDNNVSLKDLSSHTQNSHVLMKKTDLI</sequence>
<proteinExistence type="predicted"/>
<gene>
    <name evidence="2" type="ORF">FC19_GL000158</name>
</gene>
<name>A0A0R2CYX1_9LACO</name>